<keyword evidence="1" id="KW-0418">Kinase</keyword>
<dbReference type="PANTHER" id="PTHR35526:SF3">
    <property type="entry name" value="ANTI-SIGMA-F FACTOR RSBW"/>
    <property type="match status" value="1"/>
</dbReference>
<gene>
    <name evidence="3" type="ORF">GCM10022252_39040</name>
</gene>
<dbReference type="SUPFAM" id="SSF55874">
    <property type="entry name" value="ATPase domain of HSP90 chaperone/DNA topoisomerase II/histidine kinase"/>
    <property type="match status" value="1"/>
</dbReference>
<dbReference type="InterPro" id="IPR050267">
    <property type="entry name" value="Anti-sigma-factor_SerPK"/>
</dbReference>
<dbReference type="RefSeq" id="WP_344919344.1">
    <property type="nucleotide sequence ID" value="NZ_BAABAQ010000006.1"/>
</dbReference>
<keyword evidence="1" id="KW-0808">Transferase</keyword>
<evidence type="ECO:0000256" key="1">
    <source>
        <dbReference type="ARBA" id="ARBA00022527"/>
    </source>
</evidence>
<protein>
    <recommendedName>
        <fullName evidence="2">Histidine kinase/HSP90-like ATPase domain-containing protein</fullName>
    </recommendedName>
</protein>
<name>A0ABP8B010_9ACTN</name>
<dbReference type="InterPro" id="IPR003594">
    <property type="entry name" value="HATPase_dom"/>
</dbReference>
<feature type="domain" description="Histidine kinase/HSP90-like ATPase" evidence="2">
    <location>
        <begin position="14"/>
        <end position="131"/>
    </location>
</feature>
<reference evidence="4" key="1">
    <citation type="journal article" date="2019" name="Int. J. Syst. Evol. Microbiol.">
        <title>The Global Catalogue of Microorganisms (GCM) 10K type strain sequencing project: providing services to taxonomists for standard genome sequencing and annotation.</title>
        <authorList>
            <consortium name="The Broad Institute Genomics Platform"/>
            <consortium name="The Broad Institute Genome Sequencing Center for Infectious Disease"/>
            <person name="Wu L."/>
            <person name="Ma J."/>
        </authorList>
    </citation>
    <scope>NUCLEOTIDE SEQUENCE [LARGE SCALE GENOMIC DNA]</scope>
    <source>
        <strain evidence="4">JCM 17388</strain>
    </source>
</reference>
<organism evidence="3 4">
    <name type="scientific">Streptosporangium oxazolinicum</name>
    <dbReference type="NCBI Taxonomy" id="909287"/>
    <lineage>
        <taxon>Bacteria</taxon>
        <taxon>Bacillati</taxon>
        <taxon>Actinomycetota</taxon>
        <taxon>Actinomycetes</taxon>
        <taxon>Streptosporangiales</taxon>
        <taxon>Streptosporangiaceae</taxon>
        <taxon>Streptosporangium</taxon>
    </lineage>
</organism>
<keyword evidence="4" id="KW-1185">Reference proteome</keyword>
<dbReference type="Proteomes" id="UP001501251">
    <property type="component" value="Unassembled WGS sequence"/>
</dbReference>
<dbReference type="PANTHER" id="PTHR35526">
    <property type="entry name" value="ANTI-SIGMA-F FACTOR RSBW-RELATED"/>
    <property type="match status" value="1"/>
</dbReference>
<accession>A0ABP8B010</accession>
<proteinExistence type="predicted"/>
<evidence type="ECO:0000259" key="2">
    <source>
        <dbReference type="Pfam" id="PF13581"/>
    </source>
</evidence>
<dbReference type="EMBL" id="BAABAQ010000006">
    <property type="protein sequence ID" value="GAA4194513.1"/>
    <property type="molecule type" value="Genomic_DNA"/>
</dbReference>
<keyword evidence="1" id="KW-0723">Serine/threonine-protein kinase</keyword>
<dbReference type="Gene3D" id="3.30.565.10">
    <property type="entry name" value="Histidine kinase-like ATPase, C-terminal domain"/>
    <property type="match status" value="1"/>
</dbReference>
<dbReference type="Pfam" id="PF13581">
    <property type="entry name" value="HATPase_c_2"/>
    <property type="match status" value="1"/>
</dbReference>
<dbReference type="InterPro" id="IPR036890">
    <property type="entry name" value="HATPase_C_sf"/>
</dbReference>
<dbReference type="CDD" id="cd16936">
    <property type="entry name" value="HATPase_RsbW-like"/>
    <property type="match status" value="1"/>
</dbReference>
<evidence type="ECO:0000313" key="3">
    <source>
        <dbReference type="EMBL" id="GAA4194513.1"/>
    </source>
</evidence>
<sequence>MTSRFMGAVILPGALVSVPLARAFVKAALRLRELTNDESDEYMVLLVVSELVTNSVRHSNSGRRQGGLVTVKLRAKGPVLRLAVVDEGASDSAPQVRRVGADSDGGRGLELIEEMALKWGSYEVAAGRVVWADLAVTACVP</sequence>
<comment type="caution">
    <text evidence="3">The sequence shown here is derived from an EMBL/GenBank/DDBJ whole genome shotgun (WGS) entry which is preliminary data.</text>
</comment>
<evidence type="ECO:0000313" key="4">
    <source>
        <dbReference type="Proteomes" id="UP001501251"/>
    </source>
</evidence>